<dbReference type="AlphaFoldDB" id="A0A1B1AEK5"/>
<keyword evidence="1" id="KW-0732">Signal</keyword>
<evidence type="ECO:0000256" key="1">
    <source>
        <dbReference type="SAM" id="SignalP"/>
    </source>
</evidence>
<feature type="signal peptide" evidence="1">
    <location>
        <begin position="1"/>
        <end position="27"/>
    </location>
</feature>
<protein>
    <recommendedName>
        <fullName evidence="4">DUF1579 domain-containing protein</fullName>
    </recommendedName>
</protein>
<organism evidence="2 3">
    <name type="scientific">Candidatus Viadribacter manganicus</name>
    <dbReference type="NCBI Taxonomy" id="1759059"/>
    <lineage>
        <taxon>Bacteria</taxon>
        <taxon>Pseudomonadati</taxon>
        <taxon>Pseudomonadota</taxon>
        <taxon>Alphaproteobacteria</taxon>
        <taxon>Hyphomonadales</taxon>
        <taxon>Hyphomonadaceae</taxon>
        <taxon>Candidatus Viadribacter</taxon>
    </lineage>
</organism>
<sequence>MDSTHALHRIRNALAVIALISALPAVATATEPPPSARCSAAEYRQFDFWIGEWDTFEMDAPNGSSIARAEISPIVDGCALHERYQQSDGLVGDSLLSFDPVRRQWQQTWITNRGSNMVLWGELRDGALVLEGEAHLHDGAMILQRITWRTEGDAVRETAVLSTNGGESWEPTFDVLFRKREAQADDPAAR</sequence>
<feature type="chain" id="PRO_5008518660" description="DUF1579 domain-containing protein" evidence="1">
    <location>
        <begin position="28"/>
        <end position="190"/>
    </location>
</feature>
<dbReference type="KEGG" id="cbot:ATE48_03110"/>
<dbReference type="InParanoid" id="A0A1B1AEK5"/>
<proteinExistence type="predicted"/>
<accession>A0A1B1AEK5</accession>
<dbReference type="OrthoDB" id="8902597at2"/>
<evidence type="ECO:0000313" key="2">
    <source>
        <dbReference type="EMBL" id="ANP44982.1"/>
    </source>
</evidence>
<dbReference type="EMBL" id="CP013244">
    <property type="protein sequence ID" value="ANP44982.1"/>
    <property type="molecule type" value="Genomic_DNA"/>
</dbReference>
<evidence type="ECO:0000313" key="3">
    <source>
        <dbReference type="Proteomes" id="UP000092498"/>
    </source>
</evidence>
<evidence type="ECO:0008006" key="4">
    <source>
        <dbReference type="Google" id="ProtNLM"/>
    </source>
</evidence>
<name>A0A1B1AEK5_9PROT</name>
<dbReference type="Proteomes" id="UP000092498">
    <property type="component" value="Chromosome"/>
</dbReference>
<keyword evidence="3" id="KW-1185">Reference proteome</keyword>
<reference evidence="2 3" key="1">
    <citation type="submission" date="2015-11" db="EMBL/GenBank/DDBJ databases">
        <title>Whole-Genome Sequence of Candidatus Oderbacter manganicum from the National Park Lower Oder Valley, Germany.</title>
        <authorList>
            <person name="Braun B."/>
            <person name="Liere K."/>
            <person name="Szewzyk U."/>
        </authorList>
    </citation>
    <scope>NUCLEOTIDE SEQUENCE [LARGE SCALE GENOMIC DNA]</scope>
    <source>
        <strain evidence="2 3">OTSz_A_272</strain>
    </source>
</reference>
<dbReference type="RefSeq" id="WP_066767701.1">
    <property type="nucleotide sequence ID" value="NZ_CP013244.1"/>
</dbReference>
<gene>
    <name evidence="2" type="ORF">ATE48_03110</name>
</gene>
<dbReference type="STRING" id="1759059.ATE48_03110"/>